<gene>
    <name evidence="3" type="ORF">L3556_16020</name>
</gene>
<dbReference type="Proteomes" id="UP001154265">
    <property type="component" value="Unassembled WGS sequence"/>
</dbReference>
<evidence type="ECO:0000313" key="3">
    <source>
        <dbReference type="EMBL" id="MDG2992426.1"/>
    </source>
</evidence>
<evidence type="ECO:0000313" key="4">
    <source>
        <dbReference type="Proteomes" id="UP001154265"/>
    </source>
</evidence>
<protein>
    <submittedName>
        <fullName evidence="3">Helix-turn-helix domain-containing protein</fullName>
    </submittedName>
</protein>
<dbReference type="CDD" id="cd00093">
    <property type="entry name" value="HTH_XRE"/>
    <property type="match status" value="1"/>
</dbReference>
<reference evidence="3" key="1">
    <citation type="journal article" date="2022" name="Genome Biol. Evol.">
        <title>A New Gene Family Diagnostic for Intracellular Biomineralization of Amorphous Ca Carbonates by Cyanobacteria.</title>
        <authorList>
            <person name="Benzerara K."/>
            <person name="Duprat E."/>
            <person name="Bitard-Feildel T."/>
            <person name="Caumes G."/>
            <person name="Cassier-Chauvat C."/>
            <person name="Chauvat F."/>
            <person name="Dezi M."/>
            <person name="Diop S.I."/>
            <person name="Gaschignard G."/>
            <person name="Gorgen S."/>
            <person name="Gugger M."/>
            <person name="Lopez-Garcia P."/>
            <person name="Millet M."/>
            <person name="Skouri-Panet F."/>
            <person name="Moreira D."/>
            <person name="Callebaut I."/>
        </authorList>
    </citation>
    <scope>NUCLEOTIDE SEQUENCE</scope>
    <source>
        <strain evidence="3">G9</strain>
    </source>
</reference>
<feature type="domain" description="HTH cro/C1-type" evidence="2">
    <location>
        <begin position="3"/>
        <end position="56"/>
    </location>
</feature>
<evidence type="ECO:0000259" key="2">
    <source>
        <dbReference type="PROSITE" id="PS50943"/>
    </source>
</evidence>
<dbReference type="InterPro" id="IPR001387">
    <property type="entry name" value="Cro/C1-type_HTH"/>
</dbReference>
<dbReference type="PROSITE" id="PS50943">
    <property type="entry name" value="HTH_CROC1"/>
    <property type="match status" value="1"/>
</dbReference>
<dbReference type="EMBL" id="JAKKUT010000008">
    <property type="protein sequence ID" value="MDG2992426.1"/>
    <property type="molecule type" value="Genomic_DNA"/>
</dbReference>
<dbReference type="PANTHER" id="PTHR46558:SF4">
    <property type="entry name" value="DNA-BIDING PHAGE PROTEIN"/>
    <property type="match status" value="1"/>
</dbReference>
<proteinExistence type="predicted"/>
<keyword evidence="4" id="KW-1185">Reference proteome</keyword>
<accession>A0ABT6F3H8</accession>
<name>A0ABT6F3H8_9SYNE</name>
<comment type="caution">
    <text evidence="3">The sequence shown here is derived from an EMBL/GenBank/DDBJ whole genome shotgun (WGS) entry which is preliminary data.</text>
</comment>
<sequence length="75" mass="8182">MLLRTKVGLTQIELAEALGVTEATVRNWERGRSVPQLSIPQVKALCRVLAISLDDLPDSFGPQPIETNRQVLGDG</sequence>
<dbReference type="RefSeq" id="WP_277868384.1">
    <property type="nucleotide sequence ID" value="NZ_JAKKUT010000008.1"/>
</dbReference>
<dbReference type="Pfam" id="PF01381">
    <property type="entry name" value="HTH_3"/>
    <property type="match status" value="1"/>
</dbReference>
<dbReference type="Gene3D" id="1.10.260.40">
    <property type="entry name" value="lambda repressor-like DNA-binding domains"/>
    <property type="match status" value="1"/>
</dbReference>
<dbReference type="InterPro" id="IPR010982">
    <property type="entry name" value="Lambda_DNA-bd_dom_sf"/>
</dbReference>
<evidence type="ECO:0000256" key="1">
    <source>
        <dbReference type="ARBA" id="ARBA00023125"/>
    </source>
</evidence>
<organism evidence="3 4">
    <name type="scientific">Candidatus Synechococcus calcipolaris G9</name>
    <dbReference type="NCBI Taxonomy" id="1497997"/>
    <lineage>
        <taxon>Bacteria</taxon>
        <taxon>Bacillati</taxon>
        <taxon>Cyanobacteriota</taxon>
        <taxon>Cyanophyceae</taxon>
        <taxon>Synechococcales</taxon>
        <taxon>Synechococcaceae</taxon>
        <taxon>Synechococcus</taxon>
    </lineage>
</organism>
<keyword evidence="1" id="KW-0238">DNA-binding</keyword>
<dbReference type="PANTHER" id="PTHR46558">
    <property type="entry name" value="TRACRIPTIONAL REGULATORY PROTEIN-RELATED-RELATED"/>
    <property type="match status" value="1"/>
</dbReference>
<reference evidence="3" key="2">
    <citation type="submission" date="2022-01" db="EMBL/GenBank/DDBJ databases">
        <authorList>
            <person name="Zivanovic Y."/>
            <person name="Moreira D."/>
            <person name="Lopez-Garcia P."/>
        </authorList>
    </citation>
    <scope>NUCLEOTIDE SEQUENCE</scope>
    <source>
        <strain evidence="3">G9</strain>
    </source>
</reference>
<dbReference type="SUPFAM" id="SSF47413">
    <property type="entry name" value="lambda repressor-like DNA-binding domains"/>
    <property type="match status" value="1"/>
</dbReference>
<dbReference type="SMART" id="SM00530">
    <property type="entry name" value="HTH_XRE"/>
    <property type="match status" value="1"/>
</dbReference>